<sequence length="829" mass="91043">MEIEEDDSSETMPEMEAPGVSTVAIAVSGSRSSRHALKWALDKFVPGGQVLFRILHVRPPITMVPTPMGNYIPVSQVRDDVASAYREELEWQARSMLLPFKKMCAQRKVEAEAVLLESDDVPSAIGDEIGKFNIGKLVVGSSSRSIFRRKLKVSKTASKISECIPSFCTAYIISKGKLAFVHSATSDTCETPKSISTSTVSSPSSRSLSSQVPSEWAERNGTENVSFRQTSLSSQHDQALAHVNKLSNRGGSSSGSAGSEISYHDETTLVTNSHSITSEAQFSSSSSSSGNSIYKSFQRDSFPDSCEQQAADSEIATSLKHSHQNDLKLEIENIKVKLRHLQKLHEVGQNESVDSPHKLHDSFGIQHVEDEIKLREIDLTEEMVRKLVRQMGREETEVANTEFELNRSSSEREVTQTNGDQQGAVDNKTGQRIVGRCLNEYNRYSWEQIQAATSSFSSDLEIGKGTYGTVYKAKFQHTVAAVKVLNSTEGCGSQQLQQELEVLGKIRHPHLLLLLGACPEHGCVVYEYMENGSLDDMLHRRNNTPPLPWYDRIRIAWEVATAVAFLHSARPDPIIHRDLKPANILLDRNLASKVGDVGLSTALLAGATGGGGQHPASSTMVKNTAPVGTFCYIDPEYQRTGTVSAKSDVYALGVVVLQLLTGRTSPLGLAHAVETVLEEEEGSGDSFAEMLDTAAGEWPLEEARELAVLALRCAEMRRRDRPGLREHVLPVLERIKDIAAKAASETALLLRSASAAAAPPGHFLCPILQEVMVDPCVAADGYTYDRKAIEMWLSMKGKSPMTNLRLQSRSLIPNHSLRSAIMDWRSRSR</sequence>
<reference evidence="1" key="2">
    <citation type="submission" date="2025-09" db="UniProtKB">
        <authorList>
            <consortium name="EnsemblPlants"/>
        </authorList>
    </citation>
    <scope>IDENTIFICATION</scope>
</reference>
<reference evidence="1" key="1">
    <citation type="submission" date="2021-05" db="EMBL/GenBank/DDBJ databases">
        <authorList>
            <person name="Scholz U."/>
            <person name="Mascher M."/>
            <person name="Fiebig A."/>
        </authorList>
    </citation>
    <scope>NUCLEOTIDE SEQUENCE [LARGE SCALE GENOMIC DNA]</scope>
</reference>
<keyword evidence="2" id="KW-1185">Reference proteome</keyword>
<protein>
    <submittedName>
        <fullName evidence="1">Uncharacterized protein</fullName>
    </submittedName>
</protein>
<proteinExistence type="predicted"/>
<dbReference type="Proteomes" id="UP001732700">
    <property type="component" value="Chromosome 5C"/>
</dbReference>
<accession>A0ACD5XWC9</accession>
<organism evidence="1 2">
    <name type="scientific">Avena sativa</name>
    <name type="common">Oat</name>
    <dbReference type="NCBI Taxonomy" id="4498"/>
    <lineage>
        <taxon>Eukaryota</taxon>
        <taxon>Viridiplantae</taxon>
        <taxon>Streptophyta</taxon>
        <taxon>Embryophyta</taxon>
        <taxon>Tracheophyta</taxon>
        <taxon>Spermatophyta</taxon>
        <taxon>Magnoliopsida</taxon>
        <taxon>Liliopsida</taxon>
        <taxon>Poales</taxon>
        <taxon>Poaceae</taxon>
        <taxon>BOP clade</taxon>
        <taxon>Pooideae</taxon>
        <taxon>Poodae</taxon>
        <taxon>Poeae</taxon>
        <taxon>Poeae Chloroplast Group 1 (Aveneae type)</taxon>
        <taxon>Aveninae</taxon>
        <taxon>Avena</taxon>
    </lineage>
</organism>
<evidence type="ECO:0000313" key="2">
    <source>
        <dbReference type="Proteomes" id="UP001732700"/>
    </source>
</evidence>
<dbReference type="EnsemblPlants" id="AVESA.00010b.r2.5CG0864300.1">
    <property type="protein sequence ID" value="AVESA.00010b.r2.5CG0864300.1.CDS"/>
    <property type="gene ID" value="AVESA.00010b.r2.5CG0864300"/>
</dbReference>
<evidence type="ECO:0000313" key="1">
    <source>
        <dbReference type="EnsemblPlants" id="AVESA.00010b.r2.5CG0864300.1.CDS"/>
    </source>
</evidence>
<name>A0ACD5XWC9_AVESA</name>